<evidence type="ECO:0000313" key="1">
    <source>
        <dbReference type="EMBL" id="KAJ2892480.1"/>
    </source>
</evidence>
<evidence type="ECO:0000313" key="2">
    <source>
        <dbReference type="Proteomes" id="UP001139981"/>
    </source>
</evidence>
<name>A0ACC1M1T8_9FUNG</name>
<organism evidence="1 2">
    <name type="scientific">Coemansia aciculifera</name>
    <dbReference type="NCBI Taxonomy" id="417176"/>
    <lineage>
        <taxon>Eukaryota</taxon>
        <taxon>Fungi</taxon>
        <taxon>Fungi incertae sedis</taxon>
        <taxon>Zoopagomycota</taxon>
        <taxon>Kickxellomycotina</taxon>
        <taxon>Kickxellomycetes</taxon>
        <taxon>Kickxellales</taxon>
        <taxon>Kickxellaceae</taxon>
        <taxon>Coemansia</taxon>
    </lineage>
</organism>
<reference evidence="1" key="1">
    <citation type="submission" date="2022-07" db="EMBL/GenBank/DDBJ databases">
        <title>Phylogenomic reconstructions and comparative analyses of Kickxellomycotina fungi.</title>
        <authorList>
            <person name="Reynolds N.K."/>
            <person name="Stajich J.E."/>
            <person name="Barry K."/>
            <person name="Grigoriev I.V."/>
            <person name="Crous P."/>
            <person name="Smith M.E."/>
        </authorList>
    </citation>
    <scope>NUCLEOTIDE SEQUENCE</scope>
    <source>
        <strain evidence="1">CBS 190363</strain>
    </source>
</reference>
<proteinExistence type="predicted"/>
<comment type="caution">
    <text evidence="1">The sequence shown here is derived from an EMBL/GenBank/DDBJ whole genome shotgun (WGS) entry which is preliminary data.</text>
</comment>
<gene>
    <name evidence="1" type="primary">ppp1r3c</name>
    <name evidence="1" type="ORF">IWW38_003205</name>
</gene>
<dbReference type="EMBL" id="JANBVB010000723">
    <property type="protein sequence ID" value="KAJ2892480.1"/>
    <property type="molecule type" value="Genomic_DNA"/>
</dbReference>
<accession>A0ACC1M1T8</accession>
<keyword evidence="2" id="KW-1185">Reference proteome</keyword>
<sequence>MTLQPYMRPLTLVLNSASSTPRTVSDSSVKSCIKRQHNSTAAQTAQLAPVPRFVHFDAQLEYTRLFFKSDSPKHAACDPASAPQIHAAAASKPACASTAKTFSLLPVRRPTPSLLPYEDAPVVLESVELAGLALAGCIKVHNLAYEKAVTVRLTRDGWKTFEDVPASYLRSAAHADGCRPGVDRFAFAVPCAPIAVPTTISMCVSYKVNGLEHWDNNKGSNYSFVLAPVAATSTATQAKPAVHGGVHPASRTFNTQPSRPVNANIGSGISSADTRRYMRYSEARFLAATPMQPPLARTPSPIMHTGSPLATSYLYSTALFC</sequence>
<dbReference type="Proteomes" id="UP001139981">
    <property type="component" value="Unassembled WGS sequence"/>
</dbReference>
<protein>
    <submittedName>
        <fullName evidence="1">Protein phosphatase 1, regulatory subunit</fullName>
    </submittedName>
</protein>